<reference evidence="2" key="1">
    <citation type="journal article" date="2021" name="J. Hered.">
        <title>Genome Assembly of Salicaceae Populus deltoides (Eastern Cottonwood) I-69 Based on Nanopore Sequencing and Hi-C Technologies.</title>
        <authorList>
            <person name="Bai S."/>
            <person name="Wu H."/>
            <person name="Zhang J."/>
            <person name="Pan Z."/>
            <person name="Zhao W."/>
            <person name="Li Z."/>
            <person name="Tong C."/>
        </authorList>
    </citation>
    <scope>NUCLEOTIDE SEQUENCE</scope>
    <source>
        <tissue evidence="2">Leaf</tissue>
    </source>
</reference>
<name>A0A8T2ZHG9_POPDE</name>
<evidence type="ECO:0000313" key="3">
    <source>
        <dbReference type="Proteomes" id="UP000807159"/>
    </source>
</evidence>
<dbReference type="AlphaFoldDB" id="A0A8T2ZHG9"/>
<dbReference type="PANTHER" id="PTHR35165">
    <property type="entry name" value="OS08G0113900 PROTEIN"/>
    <property type="match status" value="1"/>
</dbReference>
<dbReference type="Pfam" id="PF16594">
    <property type="entry name" value="ATP-synt_Z"/>
    <property type="match status" value="1"/>
</dbReference>
<gene>
    <name evidence="2" type="ORF">H0E87_005108</name>
</gene>
<organism evidence="2 3">
    <name type="scientific">Populus deltoides</name>
    <name type="common">Eastern poplar</name>
    <name type="synonym">Eastern cottonwood</name>
    <dbReference type="NCBI Taxonomy" id="3696"/>
    <lineage>
        <taxon>Eukaryota</taxon>
        <taxon>Viridiplantae</taxon>
        <taxon>Streptophyta</taxon>
        <taxon>Embryophyta</taxon>
        <taxon>Tracheophyta</taxon>
        <taxon>Spermatophyta</taxon>
        <taxon>Magnoliopsida</taxon>
        <taxon>eudicotyledons</taxon>
        <taxon>Gunneridae</taxon>
        <taxon>Pentapetalae</taxon>
        <taxon>rosids</taxon>
        <taxon>fabids</taxon>
        <taxon>Malpighiales</taxon>
        <taxon>Salicaceae</taxon>
        <taxon>Saliceae</taxon>
        <taxon>Populus</taxon>
    </lineage>
</organism>
<feature type="transmembrane region" description="Helical" evidence="1">
    <location>
        <begin position="20"/>
        <end position="43"/>
    </location>
</feature>
<keyword evidence="3" id="KW-1185">Reference proteome</keyword>
<evidence type="ECO:0000313" key="2">
    <source>
        <dbReference type="EMBL" id="KAH8517024.1"/>
    </source>
</evidence>
<dbReference type="PANTHER" id="PTHR35165:SF1">
    <property type="entry name" value="OS04G0577375 PROTEIN"/>
    <property type="match status" value="1"/>
</dbReference>
<comment type="caution">
    <text evidence="2">The sequence shown here is derived from an EMBL/GenBank/DDBJ whole genome shotgun (WGS) entry which is preliminary data.</text>
</comment>
<evidence type="ECO:0000256" key="1">
    <source>
        <dbReference type="SAM" id="Phobius"/>
    </source>
</evidence>
<proteinExistence type="predicted"/>
<dbReference type="InterPro" id="IPR032238">
    <property type="entry name" value="ATP-synth_Z"/>
</dbReference>
<dbReference type="Proteomes" id="UP000807159">
    <property type="component" value="Chromosome 2"/>
</dbReference>
<sequence>MAGGTLLLWWGYEYHPTNSQLWMVPLGLILLVTPVIAWVAAVVSTTCNCKVEDDGSKTNELVVQAGDSVSVADAGVQKASIYMYNTQMKDSYAFPDHGRGGSCSMRYQLV</sequence>
<keyword evidence="1" id="KW-0472">Membrane</keyword>
<protein>
    <submittedName>
        <fullName evidence="2">Uncharacterized protein</fullName>
    </submittedName>
</protein>
<keyword evidence="1" id="KW-1133">Transmembrane helix</keyword>
<keyword evidence="1" id="KW-0812">Transmembrane</keyword>
<accession>A0A8T2ZHG9</accession>
<dbReference type="EMBL" id="JACEGQ020000002">
    <property type="protein sequence ID" value="KAH8517024.1"/>
    <property type="molecule type" value="Genomic_DNA"/>
</dbReference>